<evidence type="ECO:0000313" key="1">
    <source>
        <dbReference type="EMBL" id="KYF55284.1"/>
    </source>
</evidence>
<protein>
    <recommendedName>
        <fullName evidence="3">Leucine-rich repeat domain-containing protein</fullName>
    </recommendedName>
</protein>
<evidence type="ECO:0008006" key="3">
    <source>
        <dbReference type="Google" id="ProtNLM"/>
    </source>
</evidence>
<reference evidence="1 2" key="1">
    <citation type="submission" date="2014-02" db="EMBL/GenBank/DDBJ databases">
        <title>The small core and large imbalanced accessory genome model reveals a collaborative survival strategy of Sorangium cellulosum strains in nature.</title>
        <authorList>
            <person name="Han K."/>
            <person name="Peng R."/>
            <person name="Blom J."/>
            <person name="Li Y.-Z."/>
        </authorList>
    </citation>
    <scope>NUCLEOTIDE SEQUENCE [LARGE SCALE GENOMIC DNA]</scope>
    <source>
        <strain evidence="1 2">So0157-18</strain>
    </source>
</reference>
<accession>A0A150PHZ4</accession>
<dbReference type="AlphaFoldDB" id="A0A150PHZ4"/>
<comment type="caution">
    <text evidence="1">The sequence shown here is derived from an EMBL/GenBank/DDBJ whole genome shotgun (WGS) entry which is preliminary data.</text>
</comment>
<sequence>MATEADLLRDVLAAPDADAPRLAYAAFCDDQDDPAVEARGSFIRARIALLATDEAAEPDRHFRLSCEARDLEEAHRAAWIAALPPEARDPVFDRGFVELVTLDARAFLRHAGALLALAPIRHLTIDALGDAAEELFASPRLAGVRSLRLDRVGLTDDDVERLAASPHLAELRWLWIGNNRVTRRGAEALAASRRLPALGYVGFINNPFDPSEHQGHDQGVIVDRWLPPEGRALEAKFGALRWLHTEARTLLEVVPDRLRMPG</sequence>
<organism evidence="1 2">
    <name type="scientific">Sorangium cellulosum</name>
    <name type="common">Polyangium cellulosum</name>
    <dbReference type="NCBI Taxonomy" id="56"/>
    <lineage>
        <taxon>Bacteria</taxon>
        <taxon>Pseudomonadati</taxon>
        <taxon>Myxococcota</taxon>
        <taxon>Polyangia</taxon>
        <taxon>Polyangiales</taxon>
        <taxon>Polyangiaceae</taxon>
        <taxon>Sorangium</taxon>
    </lineage>
</organism>
<dbReference type="InterPro" id="IPR032675">
    <property type="entry name" value="LRR_dom_sf"/>
</dbReference>
<proteinExistence type="predicted"/>
<dbReference type="SUPFAM" id="SSF52047">
    <property type="entry name" value="RNI-like"/>
    <property type="match status" value="1"/>
</dbReference>
<gene>
    <name evidence="1" type="ORF">BE04_28855</name>
</gene>
<name>A0A150PHZ4_SORCE</name>
<dbReference type="Gene3D" id="3.80.10.10">
    <property type="entry name" value="Ribonuclease Inhibitor"/>
    <property type="match status" value="1"/>
</dbReference>
<dbReference type="EMBL" id="JELX01002472">
    <property type="protein sequence ID" value="KYF55284.1"/>
    <property type="molecule type" value="Genomic_DNA"/>
</dbReference>
<evidence type="ECO:0000313" key="2">
    <source>
        <dbReference type="Proteomes" id="UP000075604"/>
    </source>
</evidence>
<dbReference type="NCBIfam" id="TIGR02996">
    <property type="entry name" value="rpt_mate_G_obs"/>
    <property type="match status" value="1"/>
</dbReference>
<dbReference type="Proteomes" id="UP000075604">
    <property type="component" value="Unassembled WGS sequence"/>
</dbReference>
<dbReference type="InterPro" id="IPR014338">
    <property type="entry name" value="CHP02996_rpt-companion-dom"/>
</dbReference>